<sequence>MDGIFSLLKYDSRELIVGGGQLGAALVVEEVGSMEFAPIPCLRVILLVGLAGDREPREGFMNSHPVEEFCCGES</sequence>
<organism evidence="1 2">
    <name type="scientific">Tuber melanosporum (strain Mel28)</name>
    <name type="common">Perigord black truffle</name>
    <dbReference type="NCBI Taxonomy" id="656061"/>
    <lineage>
        <taxon>Eukaryota</taxon>
        <taxon>Fungi</taxon>
        <taxon>Dikarya</taxon>
        <taxon>Ascomycota</taxon>
        <taxon>Pezizomycotina</taxon>
        <taxon>Pezizomycetes</taxon>
        <taxon>Pezizales</taxon>
        <taxon>Tuberaceae</taxon>
        <taxon>Tuber</taxon>
    </lineage>
</organism>
<dbReference type="EMBL" id="FN430326">
    <property type="protein sequence ID" value="CAZ84304.1"/>
    <property type="molecule type" value="Genomic_DNA"/>
</dbReference>
<accession>D5GIG1</accession>
<dbReference type="AlphaFoldDB" id="D5GIG1"/>
<dbReference type="InParanoid" id="D5GIG1"/>
<evidence type="ECO:0000313" key="1">
    <source>
        <dbReference type="EMBL" id="CAZ84304.1"/>
    </source>
</evidence>
<evidence type="ECO:0000313" key="2">
    <source>
        <dbReference type="Proteomes" id="UP000006911"/>
    </source>
</evidence>
<keyword evidence="2" id="KW-1185">Reference proteome</keyword>
<dbReference type="KEGG" id="tml:GSTUM_00008485001"/>
<proteinExistence type="predicted"/>
<name>D5GIG1_TUBMM</name>
<protein>
    <submittedName>
        <fullName evidence="1">(Perigord truffle) hypothetical protein</fullName>
    </submittedName>
</protein>
<dbReference type="HOGENOM" id="CLU_2689597_0_0_1"/>
<dbReference type="Proteomes" id="UP000006911">
    <property type="component" value="Unassembled WGS sequence"/>
</dbReference>
<reference evidence="1 2" key="1">
    <citation type="journal article" date="2010" name="Nature">
        <title>Perigord black truffle genome uncovers evolutionary origins and mechanisms of symbiosis.</title>
        <authorList>
            <person name="Martin F."/>
            <person name="Kohler A."/>
            <person name="Murat C."/>
            <person name="Balestrini R."/>
            <person name="Coutinho P.M."/>
            <person name="Jaillon O."/>
            <person name="Montanini B."/>
            <person name="Morin E."/>
            <person name="Noel B."/>
            <person name="Percudani R."/>
            <person name="Porcel B."/>
            <person name="Rubini A."/>
            <person name="Amicucci A."/>
            <person name="Amselem J."/>
            <person name="Anthouard V."/>
            <person name="Arcioni S."/>
            <person name="Artiguenave F."/>
            <person name="Aury J.M."/>
            <person name="Ballario P."/>
            <person name="Bolchi A."/>
            <person name="Brenna A."/>
            <person name="Brun A."/>
            <person name="Buee M."/>
            <person name="Cantarel B."/>
            <person name="Chevalier G."/>
            <person name="Couloux A."/>
            <person name="Da Silva C."/>
            <person name="Denoeud F."/>
            <person name="Duplessis S."/>
            <person name="Ghignone S."/>
            <person name="Hilselberger B."/>
            <person name="Iotti M."/>
            <person name="Marcais B."/>
            <person name="Mello A."/>
            <person name="Miranda M."/>
            <person name="Pacioni G."/>
            <person name="Quesneville H."/>
            <person name="Riccioni C."/>
            <person name="Ruotolo R."/>
            <person name="Splivallo R."/>
            <person name="Stocchi V."/>
            <person name="Tisserant E."/>
            <person name="Viscomi A.R."/>
            <person name="Zambonelli A."/>
            <person name="Zampieri E."/>
            <person name="Henrissat B."/>
            <person name="Lebrun M.H."/>
            <person name="Paolocci F."/>
            <person name="Bonfante P."/>
            <person name="Ottonello S."/>
            <person name="Wincker P."/>
        </authorList>
    </citation>
    <scope>NUCLEOTIDE SEQUENCE [LARGE SCALE GENOMIC DNA]</scope>
    <source>
        <strain evidence="1 2">Mel28</strain>
    </source>
</reference>
<gene>
    <name evidence="1" type="ORF">GSTUM_00008485001</name>
</gene>